<evidence type="ECO:0000259" key="3">
    <source>
        <dbReference type="PROSITE" id="PS51762"/>
    </source>
</evidence>
<feature type="domain" description="GH16" evidence="3">
    <location>
        <begin position="38"/>
        <end position="272"/>
    </location>
</feature>
<evidence type="ECO:0000313" key="5">
    <source>
        <dbReference type="Proteomes" id="UP000000603"/>
    </source>
</evidence>
<dbReference type="EMBL" id="AE017283">
    <property type="protein sequence ID" value="AAT83769.1"/>
    <property type="molecule type" value="Genomic_DNA"/>
</dbReference>
<reference evidence="4 5" key="1">
    <citation type="journal article" date="2004" name="Science">
        <title>The complete genome sequence of Propionibacterium acnes, a commensal of human skin.</title>
        <authorList>
            <person name="Bruggemann H."/>
            <person name="Henne A."/>
            <person name="Hoster F."/>
            <person name="Liesegang H."/>
            <person name="Wiezer A."/>
            <person name="Strittmatter A."/>
            <person name="Hujer S."/>
            <person name="Durre P."/>
            <person name="Gottschalk G."/>
        </authorList>
    </citation>
    <scope>NUCLEOTIDE SEQUENCE [LARGE SCALE GENOMIC DNA]</scope>
    <source>
        <strain evidence="5">DSM 16379 / KPA171202</strain>
    </source>
</reference>
<dbReference type="PROSITE" id="PS51318">
    <property type="entry name" value="TAT"/>
    <property type="match status" value="1"/>
</dbReference>
<dbReference type="eggNOG" id="COG2273">
    <property type="taxonomic scope" value="Bacteria"/>
</dbReference>
<sequence length="445" mass="47913">MTLITRRSVLGAAVLTAAVPVVADHDRAIAADADIDLAGWTLLGVGDEFTDPTHSSAQWHRGLWYPHSGSGLFRDANVSFSGGQLHLAARAEQVDSFSYTFGAVESVFDVPGLCTYVEVRAKALPSAARVLSAIWMQSSALDGGPSLLTGAEPNPELDVEETFDYTKMNIATHVWPDNTEVTHRRFGGHAYPVGVDISRDYHTYGVERRDGQLRFYFDRHLAWETKPGDPSLWRMSRHMVLSLEGHLGAPVVHRLPASFDIDYVRAWYAPNPALEPGDYRLTSADGRFLAFHDGVPTLQAQPQTWCVVRHDDCTYSLSTPGGAVLGLDAEVGKHEVVVGSGRRTTSDTEGSLNRWHLLANGAGRTLHSKFTGLPIVVADSRVVEGSDLATAAVWTLTTTIPSPLPGPSATSIPVPSTPARSTSAAADAAPSRPGLPRTPLPRTGV</sequence>
<keyword evidence="2" id="KW-0732">Signal</keyword>
<evidence type="ECO:0000256" key="1">
    <source>
        <dbReference type="SAM" id="MobiDB-lite"/>
    </source>
</evidence>
<accession>Q6A644</accession>
<dbReference type="PROSITE" id="PS51762">
    <property type="entry name" value="GH16_2"/>
    <property type="match status" value="1"/>
</dbReference>
<dbReference type="EnsemblBacteria" id="AAT83769">
    <property type="protein sequence ID" value="AAT83769"/>
    <property type="gene ID" value="PPA2056"/>
</dbReference>
<dbReference type="SUPFAM" id="SSF49899">
    <property type="entry name" value="Concanavalin A-like lectins/glucanases"/>
    <property type="match status" value="1"/>
</dbReference>
<dbReference type="AlphaFoldDB" id="Q6A644"/>
<gene>
    <name evidence="4" type="ordered locus">PPA2056</name>
</gene>
<dbReference type="GO" id="GO:0005975">
    <property type="term" value="P:carbohydrate metabolic process"/>
    <property type="evidence" value="ECO:0007669"/>
    <property type="project" value="InterPro"/>
</dbReference>
<dbReference type="InterPro" id="IPR000757">
    <property type="entry name" value="Beta-glucanase-like"/>
</dbReference>
<feature type="region of interest" description="Disordered" evidence="1">
    <location>
        <begin position="399"/>
        <end position="445"/>
    </location>
</feature>
<feature type="signal peptide" evidence="2">
    <location>
        <begin position="1"/>
        <end position="23"/>
    </location>
</feature>
<dbReference type="CDD" id="cd00413">
    <property type="entry name" value="Glyco_hydrolase_16"/>
    <property type="match status" value="1"/>
</dbReference>
<dbReference type="KEGG" id="pac:PPA2056"/>
<dbReference type="Proteomes" id="UP000000603">
    <property type="component" value="Chromosome"/>
</dbReference>
<dbReference type="CAZy" id="GH16">
    <property type="family name" value="Glycoside Hydrolase Family 16"/>
</dbReference>
<name>Q6A644_CUTAK</name>
<dbReference type="InterPro" id="IPR006311">
    <property type="entry name" value="TAT_signal"/>
</dbReference>
<organism evidence="4 5">
    <name type="scientific">Cutibacterium acnes (strain DSM 16379 / KPA171202)</name>
    <name type="common">Propionibacterium acnes</name>
    <dbReference type="NCBI Taxonomy" id="267747"/>
    <lineage>
        <taxon>Bacteria</taxon>
        <taxon>Bacillati</taxon>
        <taxon>Actinomycetota</taxon>
        <taxon>Actinomycetes</taxon>
        <taxon>Propionibacteriales</taxon>
        <taxon>Propionibacteriaceae</taxon>
        <taxon>Cutibacterium</taxon>
    </lineage>
</organism>
<feature type="compositionally biased region" description="Low complexity" evidence="1">
    <location>
        <begin position="417"/>
        <end position="445"/>
    </location>
</feature>
<dbReference type="HOGENOM" id="CLU_615175_0_0_11"/>
<dbReference type="Gene3D" id="2.60.120.200">
    <property type="match status" value="1"/>
</dbReference>
<feature type="chain" id="PRO_5039640338" evidence="2">
    <location>
        <begin position="24"/>
        <end position="445"/>
    </location>
</feature>
<dbReference type="InterPro" id="IPR013320">
    <property type="entry name" value="ConA-like_dom_sf"/>
</dbReference>
<dbReference type="RefSeq" id="WP_011183973.1">
    <property type="nucleotide sequence ID" value="NC_006085.1"/>
</dbReference>
<protein>
    <submittedName>
        <fullName evidence="4">Beta-glucanase</fullName>
    </submittedName>
</protein>
<evidence type="ECO:0000313" key="4">
    <source>
        <dbReference type="EMBL" id="AAT83769.1"/>
    </source>
</evidence>
<evidence type="ECO:0000256" key="2">
    <source>
        <dbReference type="SAM" id="SignalP"/>
    </source>
</evidence>
<proteinExistence type="predicted"/>
<dbReference type="GO" id="GO:0004553">
    <property type="term" value="F:hydrolase activity, hydrolyzing O-glycosyl compounds"/>
    <property type="evidence" value="ECO:0007669"/>
    <property type="project" value="InterPro"/>
</dbReference>